<gene>
    <name evidence="3" type="ORF">Rhe02_17570</name>
</gene>
<keyword evidence="1" id="KW-0732">Signal</keyword>
<feature type="chain" id="PRO_5035311841" description="VWFD domain-containing protein" evidence="1">
    <location>
        <begin position="19"/>
        <end position="588"/>
    </location>
</feature>
<dbReference type="AlphaFoldDB" id="A0A8J3Q4I8"/>
<dbReference type="InterPro" id="IPR001846">
    <property type="entry name" value="VWF_type-D"/>
</dbReference>
<dbReference type="PROSITE" id="PS51233">
    <property type="entry name" value="VWFD"/>
    <property type="match status" value="1"/>
</dbReference>
<evidence type="ECO:0000256" key="1">
    <source>
        <dbReference type="SAM" id="SignalP"/>
    </source>
</evidence>
<sequence>MVLATVLLAGVQASTAVASAPTVTALQAWQAKIAKVPQPSKGCFTSSYPKLQWQQTSCSYAQQPPMTPRPPGPLPFTVGGGGMNDLSAKAPVGTISSATGSFDSAVNLTSETSSGTANNYTLQLNTNPFVSPACSTSPNPGCRGWEQFVYWNTGSSGRLLIQYWMLFYNAPCPAGWIFFEFSPGDPISYCFRNNAGQVSGLANQPITNLTSLRLTGNATAAGDSVTFVAGGTATTAPGDNFLSASGGWDIAEFNVFGGPGGAEATFNAGATIKVRTLINYGGRDAPECRAVSFTGETSNLSFGTAAPAPTPPGPSIQFIEDTDGGMPADCMYAAAIGDTHQHTVAGLLYDFQASGDFVEAQVGPSFEVQTRKVSGAPTWPDASVNQSVGARMGKTEVALCEGKTLVVDGKATELPPGGSLWLSADNVNIYRVGNRYFFVDQDGNSVRIGVHSSYINVSVGLGAWPSKVLGLLGNPDNDVKRLEARDGTQFTVPVSFSDLYNRFGDSWRLDPAKSLLSVCGPQAEQGNPGRPFFARDLNPELRRHAELVCQKAKVPSVWLGACTLDVAVLGDKAAAAYVGVKPPVLTNP</sequence>
<dbReference type="EMBL" id="BONY01000009">
    <property type="protein sequence ID" value="GIH03690.1"/>
    <property type="molecule type" value="Genomic_DNA"/>
</dbReference>
<proteinExistence type="predicted"/>
<accession>A0A8J3Q4I8</accession>
<feature type="domain" description="VWFD" evidence="2">
    <location>
        <begin position="331"/>
        <end position="520"/>
    </location>
</feature>
<protein>
    <recommendedName>
        <fullName evidence="2">VWFD domain-containing protein</fullName>
    </recommendedName>
</protein>
<feature type="signal peptide" evidence="1">
    <location>
        <begin position="1"/>
        <end position="18"/>
    </location>
</feature>
<reference evidence="3" key="1">
    <citation type="submission" date="2021-01" db="EMBL/GenBank/DDBJ databases">
        <title>Whole genome shotgun sequence of Rhizocola hellebori NBRC 109834.</title>
        <authorList>
            <person name="Komaki H."/>
            <person name="Tamura T."/>
        </authorList>
    </citation>
    <scope>NUCLEOTIDE SEQUENCE</scope>
    <source>
        <strain evidence="3">NBRC 109834</strain>
    </source>
</reference>
<evidence type="ECO:0000313" key="4">
    <source>
        <dbReference type="Proteomes" id="UP000612899"/>
    </source>
</evidence>
<dbReference type="Proteomes" id="UP000612899">
    <property type="component" value="Unassembled WGS sequence"/>
</dbReference>
<comment type="caution">
    <text evidence="3">The sequence shown here is derived from an EMBL/GenBank/DDBJ whole genome shotgun (WGS) entry which is preliminary data.</text>
</comment>
<dbReference type="RefSeq" id="WP_203907606.1">
    <property type="nucleotide sequence ID" value="NZ_BONY01000009.1"/>
</dbReference>
<name>A0A8J3Q4I8_9ACTN</name>
<evidence type="ECO:0000259" key="2">
    <source>
        <dbReference type="PROSITE" id="PS51233"/>
    </source>
</evidence>
<organism evidence="3 4">
    <name type="scientific">Rhizocola hellebori</name>
    <dbReference type="NCBI Taxonomy" id="1392758"/>
    <lineage>
        <taxon>Bacteria</taxon>
        <taxon>Bacillati</taxon>
        <taxon>Actinomycetota</taxon>
        <taxon>Actinomycetes</taxon>
        <taxon>Micromonosporales</taxon>
        <taxon>Micromonosporaceae</taxon>
        <taxon>Rhizocola</taxon>
    </lineage>
</organism>
<evidence type="ECO:0000313" key="3">
    <source>
        <dbReference type="EMBL" id="GIH03690.1"/>
    </source>
</evidence>
<keyword evidence="4" id="KW-1185">Reference proteome</keyword>